<proteinExistence type="predicted"/>
<reference evidence="1" key="1">
    <citation type="journal article" date="2021" name="G3 (Bethesda)">
        <title>Genome and transcriptome analysis of the beet armyworm Spodoptera exigua reveals targets for pest control. .</title>
        <authorList>
            <person name="Simon S."/>
            <person name="Breeschoten T."/>
            <person name="Jansen H.J."/>
            <person name="Dirks R.P."/>
            <person name="Schranz M.E."/>
            <person name="Ros V.I.D."/>
        </authorList>
    </citation>
    <scope>NUCLEOTIDE SEQUENCE</scope>
    <source>
        <strain evidence="1">TB_SE_WUR_2020</strain>
    </source>
</reference>
<accession>A0A922SFP3</accession>
<dbReference type="AlphaFoldDB" id="A0A922SFP3"/>
<comment type="caution">
    <text evidence="1">The sequence shown here is derived from an EMBL/GenBank/DDBJ whole genome shotgun (WGS) entry which is preliminary data.</text>
</comment>
<evidence type="ECO:0000313" key="2">
    <source>
        <dbReference type="Proteomes" id="UP000814243"/>
    </source>
</evidence>
<evidence type="ECO:0000313" key="1">
    <source>
        <dbReference type="EMBL" id="KAH9635990.1"/>
    </source>
</evidence>
<sequence length="76" mass="8778">MPRQTNKTRVASGALPAVNRGHAPTANADVPVATTKKMLLPIRLIYLFRDLLRHPAKRMWWPYFLPRAILQRFDDP</sequence>
<dbReference type="EMBL" id="JACEFF010000525">
    <property type="protein sequence ID" value="KAH9635990.1"/>
    <property type="molecule type" value="Genomic_DNA"/>
</dbReference>
<protein>
    <submittedName>
        <fullName evidence="1">Uncharacterized protein</fullName>
    </submittedName>
</protein>
<dbReference type="Proteomes" id="UP000814243">
    <property type="component" value="Unassembled WGS sequence"/>
</dbReference>
<gene>
    <name evidence="1" type="ORF">HF086_005842</name>
</gene>
<name>A0A922SFP3_SPOEX</name>
<organism evidence="1 2">
    <name type="scientific">Spodoptera exigua</name>
    <name type="common">Beet armyworm</name>
    <name type="synonym">Noctua fulgens</name>
    <dbReference type="NCBI Taxonomy" id="7107"/>
    <lineage>
        <taxon>Eukaryota</taxon>
        <taxon>Metazoa</taxon>
        <taxon>Ecdysozoa</taxon>
        <taxon>Arthropoda</taxon>
        <taxon>Hexapoda</taxon>
        <taxon>Insecta</taxon>
        <taxon>Pterygota</taxon>
        <taxon>Neoptera</taxon>
        <taxon>Endopterygota</taxon>
        <taxon>Lepidoptera</taxon>
        <taxon>Glossata</taxon>
        <taxon>Ditrysia</taxon>
        <taxon>Noctuoidea</taxon>
        <taxon>Noctuidae</taxon>
        <taxon>Amphipyrinae</taxon>
        <taxon>Spodoptera</taxon>
    </lineage>
</organism>